<evidence type="ECO:0000256" key="4">
    <source>
        <dbReference type="ARBA" id="ARBA00022692"/>
    </source>
</evidence>
<evidence type="ECO:0000256" key="1">
    <source>
        <dbReference type="ARBA" id="ARBA00004651"/>
    </source>
</evidence>
<dbReference type="InterPro" id="IPR000731">
    <property type="entry name" value="SSD"/>
</dbReference>
<feature type="transmembrane region" description="Helical" evidence="8">
    <location>
        <begin position="404"/>
        <end position="423"/>
    </location>
</feature>
<feature type="region of interest" description="Disordered" evidence="7">
    <location>
        <begin position="356"/>
        <end position="391"/>
    </location>
</feature>
<feature type="domain" description="SSD" evidence="9">
    <location>
        <begin position="559"/>
        <end position="724"/>
    </location>
</feature>
<dbReference type="Proteomes" id="UP000271683">
    <property type="component" value="Unassembled WGS sequence"/>
</dbReference>
<comment type="subcellular location">
    <subcellularLocation>
        <location evidence="1">Cell membrane</location>
        <topology evidence="1">Multi-pass membrane protein</topology>
    </subcellularLocation>
</comment>
<evidence type="ECO:0000313" key="11">
    <source>
        <dbReference type="Proteomes" id="UP000271683"/>
    </source>
</evidence>
<feature type="transmembrane region" description="Helical" evidence="8">
    <location>
        <begin position="226"/>
        <end position="244"/>
    </location>
</feature>
<dbReference type="GO" id="GO:0022857">
    <property type="term" value="F:transmembrane transporter activity"/>
    <property type="evidence" value="ECO:0007669"/>
    <property type="project" value="InterPro"/>
</dbReference>
<dbReference type="Pfam" id="PF03176">
    <property type="entry name" value="MMPL"/>
    <property type="match status" value="2"/>
</dbReference>
<feature type="transmembrane region" description="Helical" evidence="8">
    <location>
        <begin position="557"/>
        <end position="576"/>
    </location>
</feature>
<reference evidence="10 11" key="1">
    <citation type="submission" date="2018-11" db="EMBL/GenBank/DDBJ databases">
        <title>Sequencing the genomes of 1000 actinobacteria strains.</title>
        <authorList>
            <person name="Klenk H.-P."/>
        </authorList>
    </citation>
    <scope>NUCLEOTIDE SEQUENCE [LARGE SCALE GENOMIC DNA]</scope>
    <source>
        <strain evidence="10 11">DSM 43634</strain>
    </source>
</reference>
<feature type="transmembrane region" description="Helical" evidence="8">
    <location>
        <begin position="327"/>
        <end position="349"/>
    </location>
</feature>
<feature type="transmembrane region" description="Helical" evidence="8">
    <location>
        <begin position="588"/>
        <end position="609"/>
    </location>
</feature>
<feature type="transmembrane region" description="Helical" evidence="8">
    <location>
        <begin position="621"/>
        <end position="640"/>
    </location>
</feature>
<keyword evidence="5 8" id="KW-1133">Transmembrane helix</keyword>
<evidence type="ECO:0000313" key="10">
    <source>
        <dbReference type="EMBL" id="ROP34311.1"/>
    </source>
</evidence>
<protein>
    <submittedName>
        <fullName evidence="10">RND superfamily putative drug exporter</fullName>
    </submittedName>
</protein>
<dbReference type="EMBL" id="RJKL01000001">
    <property type="protein sequence ID" value="ROP34311.1"/>
    <property type="molecule type" value="Genomic_DNA"/>
</dbReference>
<feature type="transmembrane region" description="Helical" evidence="8">
    <location>
        <begin position="291"/>
        <end position="315"/>
    </location>
</feature>
<dbReference type="PANTHER" id="PTHR33406">
    <property type="entry name" value="MEMBRANE PROTEIN MJ1562-RELATED"/>
    <property type="match status" value="1"/>
</dbReference>
<evidence type="ECO:0000256" key="8">
    <source>
        <dbReference type="SAM" id="Phobius"/>
    </source>
</evidence>
<dbReference type="PRINTS" id="PR00702">
    <property type="entry name" value="ACRIFLAVINRP"/>
</dbReference>
<dbReference type="Gene3D" id="1.20.1640.10">
    <property type="entry name" value="Multidrug efflux transporter AcrB transmembrane domain"/>
    <property type="match status" value="2"/>
</dbReference>
<dbReference type="PROSITE" id="PS50156">
    <property type="entry name" value="SSD"/>
    <property type="match status" value="2"/>
</dbReference>
<keyword evidence="3" id="KW-1003">Cell membrane</keyword>
<feature type="transmembrane region" description="Helical" evidence="8">
    <location>
        <begin position="701"/>
        <end position="725"/>
    </location>
</feature>
<keyword evidence="4 8" id="KW-0812">Transmembrane</keyword>
<evidence type="ECO:0000256" key="5">
    <source>
        <dbReference type="ARBA" id="ARBA00022989"/>
    </source>
</evidence>
<dbReference type="AlphaFoldDB" id="A0A3N1GVK9"/>
<keyword evidence="6 8" id="KW-0472">Membrane</keyword>
<proteinExistence type="inferred from homology"/>
<evidence type="ECO:0000256" key="2">
    <source>
        <dbReference type="ARBA" id="ARBA00010157"/>
    </source>
</evidence>
<comment type="caution">
    <text evidence="10">The sequence shown here is derived from an EMBL/GenBank/DDBJ whole genome shotgun (WGS) entry which is preliminary data.</text>
</comment>
<dbReference type="SUPFAM" id="SSF82866">
    <property type="entry name" value="Multidrug efflux transporter AcrB transmembrane domain"/>
    <property type="match status" value="2"/>
</dbReference>
<name>A0A3N1GVK9_9ACTN</name>
<dbReference type="PANTHER" id="PTHR33406:SF11">
    <property type="entry name" value="MEMBRANE PROTEIN SCO6666-RELATED"/>
    <property type="match status" value="1"/>
</dbReference>
<feature type="domain" description="SSD" evidence="9">
    <location>
        <begin position="199"/>
        <end position="348"/>
    </location>
</feature>
<dbReference type="GO" id="GO:0005886">
    <property type="term" value="C:plasma membrane"/>
    <property type="evidence" value="ECO:0007669"/>
    <property type="project" value="UniProtKB-SubCell"/>
</dbReference>
<dbReference type="InterPro" id="IPR001036">
    <property type="entry name" value="Acrflvin-R"/>
</dbReference>
<organism evidence="10 11">
    <name type="scientific">Couchioplanes caeruleus</name>
    <dbReference type="NCBI Taxonomy" id="56438"/>
    <lineage>
        <taxon>Bacteria</taxon>
        <taxon>Bacillati</taxon>
        <taxon>Actinomycetota</taxon>
        <taxon>Actinomycetes</taxon>
        <taxon>Micromonosporales</taxon>
        <taxon>Micromonosporaceae</taxon>
        <taxon>Couchioplanes</taxon>
    </lineage>
</organism>
<feature type="transmembrane region" description="Helical" evidence="8">
    <location>
        <begin position="250"/>
        <end position="270"/>
    </location>
</feature>
<feature type="transmembrane region" description="Helical" evidence="8">
    <location>
        <begin position="672"/>
        <end position="689"/>
    </location>
</feature>
<gene>
    <name evidence="10" type="ORF">EDD30_7391</name>
</gene>
<sequence length="768" mass="79157">MVRRCLHPDDAFRPVRRHGKAMATYLYRLGRFAFRRRALVLTMWLALLAVLGVGAATLSGPTSESFSIPGTEAQQAQDLLADRFPQAGAGGAEARVVFAAPAGEKLTDPENRAAIEATVARLRTGARVGAVTDPLRSGVNPGGTVAYAQVTYKVPADALTEKDREALAGAAEAGRAAGLTVETGGDALREPAEQGIGEVIGFLVAAVVLLITFGSLVAAGLPLVTAILGVGAAMAGIQIVSGFVDLSSNTPTLALMLGTAVAIDYALFIVSRYRHEVAVGRAGIEAAGRAVGTAGSAVTFAGLTVIIALAALAVVNVPVLTQMGLAAVAAVAVAVLIALTLLPALLGFAGDRITGKRGRTREGSPGGSPGTAGDDRRGRTRDPEGGGVRPTAGRRWARLVTRRPVLTLLGATLALLVIAIPALDLRLGLPGDNMAGPQTTQRKAYDMLTAGFGPGFNGPLLVVVDAGPGADARAVAAEVSTAVTGLPDVARVGPATVNPAGDTAILQVIPRSAPDSRETTDLVHAIRDQDEALRGEIFVTGTTAVNIDMSAKLGAALGPYLAVIVILAFLLLTLLFRAVLVPLKAIAGFLLSVAATFGAVVAVFQWGWLAGPLGVEQTGPVVSLMPVILIGIVFGLAMDYEVFLVSRMREEHVQGAAPGQAVVNGFGHSARVVTAAAIIMISVFAGFVLSPDSMIKSIGFALAAAILLDAFVVRMTIVPAAMALLGRRAWALPRWLDRILPDVDVEGDRLRAEPDAPRPEAELVGADR</sequence>
<dbReference type="InterPro" id="IPR050545">
    <property type="entry name" value="Mycobact_MmpL"/>
</dbReference>
<dbReference type="InterPro" id="IPR004869">
    <property type="entry name" value="MMPL_dom"/>
</dbReference>
<accession>A0A3N1GVK9</accession>
<evidence type="ECO:0000256" key="6">
    <source>
        <dbReference type="ARBA" id="ARBA00023136"/>
    </source>
</evidence>
<feature type="compositionally biased region" description="Basic and acidic residues" evidence="7">
    <location>
        <begin position="373"/>
        <end position="384"/>
    </location>
</feature>
<evidence type="ECO:0000256" key="3">
    <source>
        <dbReference type="ARBA" id="ARBA00022475"/>
    </source>
</evidence>
<evidence type="ECO:0000256" key="7">
    <source>
        <dbReference type="SAM" id="MobiDB-lite"/>
    </source>
</evidence>
<evidence type="ECO:0000259" key="9">
    <source>
        <dbReference type="PROSITE" id="PS50156"/>
    </source>
</evidence>
<comment type="similarity">
    <text evidence="2">Belongs to the resistance-nodulation-cell division (RND) (TC 2.A.6) family. MmpL subfamily.</text>
</comment>
<feature type="transmembrane region" description="Helical" evidence="8">
    <location>
        <begin position="199"/>
        <end position="219"/>
    </location>
</feature>